<accession>A0A9E7Q9W1</accession>
<evidence type="ECO:0000313" key="1">
    <source>
        <dbReference type="EMBL" id="UVK59073.1"/>
    </source>
</evidence>
<reference evidence="1" key="1">
    <citation type="submission" date="2022-07" db="EMBL/GenBank/DDBJ databases">
        <authorList>
            <person name="Torres-Arroyo K.M."/>
            <person name="Cardona-Perez A.V."/>
            <person name="Cruz-Vazquez C.O."/>
            <person name="Davila-Rivera B.E."/>
            <person name="Flores-Rivera E.M."/>
            <person name="Morales-Rodriguez J."/>
            <person name="Ramirez-Renta G.M."/>
            <person name="Ramos-Rodriguez C.M."/>
            <person name="Rodriguez-Rivera J.M."/>
            <person name="Toledo-Marrero N."/>
            <person name="Velazquez-Nunez L.D."/>
            <person name="Velez-Alicea A.S."/>
            <person name="Vazquez E."/>
            <person name="Balish M.F."/>
            <person name="Garlena R.A."/>
            <person name="Russell D.A."/>
            <person name="Jacobs-Sera D."/>
            <person name="Hatfull G.F."/>
        </authorList>
    </citation>
    <scope>NUCLEOTIDE SEQUENCE</scope>
</reference>
<dbReference type="EMBL" id="ON970568">
    <property type="protein sequence ID" value="UVK59073.1"/>
    <property type="molecule type" value="Genomic_DNA"/>
</dbReference>
<protein>
    <submittedName>
        <fullName evidence="1">Uncharacterized protein</fullName>
    </submittedName>
</protein>
<name>A0A9E7Q9W1_9CAUD</name>
<gene>
    <name evidence="1" type="primary">58</name>
    <name evidence="1" type="ORF">SEA_CEN1621_58</name>
</gene>
<dbReference type="Proteomes" id="UP001058660">
    <property type="component" value="Segment"/>
</dbReference>
<sequence length="108" mass="12006">MKLRASLLACSVYTMTNTTPPLSPAATKAVESFASLSWRKLQHLTITEARRELLDALDLADYDKAVFTLVERGFLPQGATRMGPVLGRVYAEVQGVDWPSIRRIDLAR</sequence>
<proteinExistence type="predicted"/>
<organism evidence="1 2">
    <name type="scientific">Microbacterium phage Cen1621</name>
    <dbReference type="NCBI Taxonomy" id="2965191"/>
    <lineage>
        <taxon>Viruses</taxon>
        <taxon>Duplodnaviria</taxon>
        <taxon>Heunggongvirae</taxon>
        <taxon>Uroviricota</taxon>
        <taxon>Caudoviricetes</taxon>
        <taxon>Casidaviridae</taxon>
        <taxon>Cenunavirus</taxon>
        <taxon>Cenunavirus Cen1621</taxon>
    </lineage>
</organism>
<keyword evidence="2" id="KW-1185">Reference proteome</keyword>
<evidence type="ECO:0000313" key="2">
    <source>
        <dbReference type="Proteomes" id="UP001058660"/>
    </source>
</evidence>